<feature type="transmembrane region" description="Helical" evidence="9">
    <location>
        <begin position="154"/>
        <end position="173"/>
    </location>
</feature>
<evidence type="ECO:0000256" key="4">
    <source>
        <dbReference type="ARBA" id="ARBA00022741"/>
    </source>
</evidence>
<dbReference type="EC" id="2.7.13.3" evidence="2"/>
<feature type="transmembrane region" description="Helical" evidence="9">
    <location>
        <begin position="43"/>
        <end position="62"/>
    </location>
</feature>
<dbReference type="RefSeq" id="WP_073305123.1">
    <property type="nucleotide sequence ID" value="NZ_FRAW01000023.1"/>
</dbReference>
<dbReference type="InterPro" id="IPR003594">
    <property type="entry name" value="HATPase_dom"/>
</dbReference>
<dbReference type="InterPro" id="IPR005467">
    <property type="entry name" value="His_kinase_dom"/>
</dbReference>
<name>A0A1M6WB52_9BACT</name>
<feature type="transmembrane region" description="Helical" evidence="9">
    <location>
        <begin position="218"/>
        <end position="235"/>
    </location>
</feature>
<evidence type="ECO:0000256" key="5">
    <source>
        <dbReference type="ARBA" id="ARBA00022777"/>
    </source>
</evidence>
<comment type="catalytic activity">
    <reaction evidence="1">
        <text>ATP + protein L-histidine = ADP + protein N-phospho-L-histidine.</text>
        <dbReference type="EC" id="2.7.13.3"/>
    </reaction>
</comment>
<evidence type="ECO:0000256" key="2">
    <source>
        <dbReference type="ARBA" id="ARBA00012438"/>
    </source>
</evidence>
<gene>
    <name evidence="12" type="ORF">SAMN05720469_1235</name>
</gene>
<reference evidence="13" key="1">
    <citation type="submission" date="2016-11" db="EMBL/GenBank/DDBJ databases">
        <authorList>
            <person name="Varghese N."/>
            <person name="Submissions S."/>
        </authorList>
    </citation>
    <scope>NUCLEOTIDE SEQUENCE [LARGE SCALE GENOMIC DNA]</scope>
    <source>
        <strain evidence="13">UWOS</strain>
    </source>
</reference>
<dbReference type="Gene3D" id="3.30.450.20">
    <property type="entry name" value="PAS domain"/>
    <property type="match status" value="2"/>
</dbReference>
<evidence type="ECO:0000259" key="10">
    <source>
        <dbReference type="PROSITE" id="PS50109"/>
    </source>
</evidence>
<keyword evidence="3" id="KW-0808">Transferase</keyword>
<dbReference type="PANTHER" id="PTHR43065:SF46">
    <property type="entry name" value="C4-DICARBOXYLATE TRANSPORT SENSOR PROTEIN DCTB"/>
    <property type="match status" value="1"/>
</dbReference>
<feature type="domain" description="Histidine kinase" evidence="10">
    <location>
        <begin position="510"/>
        <end position="739"/>
    </location>
</feature>
<dbReference type="PROSITE" id="PS50109">
    <property type="entry name" value="HIS_KIN"/>
    <property type="match status" value="1"/>
</dbReference>
<dbReference type="PRINTS" id="PR00344">
    <property type="entry name" value="BCTRLSENSOR"/>
</dbReference>
<dbReference type="SMART" id="SM00387">
    <property type="entry name" value="HATPase_c"/>
    <property type="match status" value="1"/>
</dbReference>
<dbReference type="SMART" id="SM00091">
    <property type="entry name" value="PAS"/>
    <property type="match status" value="1"/>
</dbReference>
<evidence type="ECO:0000259" key="11">
    <source>
        <dbReference type="PROSITE" id="PS50112"/>
    </source>
</evidence>
<evidence type="ECO:0000256" key="8">
    <source>
        <dbReference type="SAM" id="Coils"/>
    </source>
</evidence>
<feature type="domain" description="PAS" evidence="11">
    <location>
        <begin position="241"/>
        <end position="294"/>
    </location>
</feature>
<feature type="transmembrane region" description="Helical" evidence="9">
    <location>
        <begin position="185"/>
        <end position="212"/>
    </location>
</feature>
<dbReference type="CDD" id="cd00130">
    <property type="entry name" value="PAS"/>
    <property type="match status" value="1"/>
</dbReference>
<keyword evidence="9" id="KW-1133">Transmembrane helix</keyword>
<keyword evidence="9" id="KW-0472">Membrane</keyword>
<dbReference type="Gene3D" id="1.10.287.130">
    <property type="match status" value="1"/>
</dbReference>
<keyword evidence="4" id="KW-0547">Nucleotide-binding</keyword>
<dbReference type="Pfam" id="PF13426">
    <property type="entry name" value="PAS_9"/>
    <property type="match status" value="1"/>
</dbReference>
<keyword evidence="8" id="KW-0175">Coiled coil</keyword>
<dbReference type="EMBL" id="FRAW01000023">
    <property type="protein sequence ID" value="SHK90766.1"/>
    <property type="molecule type" value="Genomic_DNA"/>
</dbReference>
<organism evidence="12 13">
    <name type="scientific">Fibrobacter intestinalis</name>
    <dbReference type="NCBI Taxonomy" id="28122"/>
    <lineage>
        <taxon>Bacteria</taxon>
        <taxon>Pseudomonadati</taxon>
        <taxon>Fibrobacterota</taxon>
        <taxon>Fibrobacteria</taxon>
        <taxon>Fibrobacterales</taxon>
        <taxon>Fibrobacteraceae</taxon>
        <taxon>Fibrobacter</taxon>
    </lineage>
</organism>
<evidence type="ECO:0000313" key="12">
    <source>
        <dbReference type="EMBL" id="SHK90766.1"/>
    </source>
</evidence>
<dbReference type="InterPro" id="IPR036097">
    <property type="entry name" value="HisK_dim/P_sf"/>
</dbReference>
<dbReference type="SUPFAM" id="SSF55874">
    <property type="entry name" value="ATPase domain of HSP90 chaperone/DNA topoisomerase II/histidine kinase"/>
    <property type="match status" value="1"/>
</dbReference>
<dbReference type="InterPro" id="IPR035965">
    <property type="entry name" value="PAS-like_dom_sf"/>
</dbReference>
<feature type="coiled-coil region" evidence="8">
    <location>
        <begin position="474"/>
        <end position="504"/>
    </location>
</feature>
<keyword evidence="7" id="KW-0902">Two-component regulatory system</keyword>
<feature type="transmembrane region" description="Helical" evidence="9">
    <location>
        <begin position="74"/>
        <end position="95"/>
    </location>
</feature>
<keyword evidence="9" id="KW-0812">Transmembrane</keyword>
<dbReference type="Gene3D" id="3.30.565.10">
    <property type="entry name" value="Histidine kinase-like ATPase, C-terminal domain"/>
    <property type="match status" value="1"/>
</dbReference>
<dbReference type="InterPro" id="IPR000014">
    <property type="entry name" value="PAS"/>
</dbReference>
<dbReference type="InterPro" id="IPR004358">
    <property type="entry name" value="Sig_transdc_His_kin-like_C"/>
</dbReference>
<dbReference type="GO" id="GO:0005524">
    <property type="term" value="F:ATP binding"/>
    <property type="evidence" value="ECO:0007669"/>
    <property type="project" value="UniProtKB-KW"/>
</dbReference>
<feature type="transmembrane region" description="Helical" evidence="9">
    <location>
        <begin position="116"/>
        <end position="134"/>
    </location>
</feature>
<evidence type="ECO:0000256" key="9">
    <source>
        <dbReference type="SAM" id="Phobius"/>
    </source>
</evidence>
<protein>
    <recommendedName>
        <fullName evidence="2">histidine kinase</fullName>
        <ecNumber evidence="2">2.7.13.3</ecNumber>
    </recommendedName>
</protein>
<dbReference type="PROSITE" id="PS50112">
    <property type="entry name" value="PAS"/>
    <property type="match status" value="1"/>
</dbReference>
<evidence type="ECO:0000313" key="13">
    <source>
        <dbReference type="Proteomes" id="UP000184275"/>
    </source>
</evidence>
<evidence type="ECO:0000256" key="3">
    <source>
        <dbReference type="ARBA" id="ARBA00022679"/>
    </source>
</evidence>
<dbReference type="Pfam" id="PF02518">
    <property type="entry name" value="HATPase_c"/>
    <property type="match status" value="1"/>
</dbReference>
<keyword evidence="13" id="KW-1185">Reference proteome</keyword>
<keyword evidence="6" id="KW-0067">ATP-binding</keyword>
<dbReference type="SUPFAM" id="SSF47384">
    <property type="entry name" value="Homodimeric domain of signal transducing histidine kinase"/>
    <property type="match status" value="1"/>
</dbReference>
<dbReference type="Pfam" id="PF13188">
    <property type="entry name" value="PAS_8"/>
    <property type="match status" value="1"/>
</dbReference>
<sequence>MDFEFDIHFLHGTISLLICIVLLPMLLSAILSHTFAKQLQKRLVYLLLLNILWNSLAFLEQLPASYIADSTRMVIYILGVFCWIQYGYAIFCIIIDLAGNNLRPGWKTVQRFLNGWNLLGILLCLFTGFSGYFYTGITLNWYGYTAENSQFANIAILLFLVLPVALAAIIAYQSIRTNAYRIYRIVFSICATSIIAGFLLDAILPAFGLFIYAESASIFLFIITVTLFFSIFAISKTEMDLPKILNEIVQSLEKGVLILNSNGNVELANRAALQMFGVGSKAILQKPISYFLPSILPLNEMHNIPAIIQKTNVATSVSVSPLYSNNIFIGYRIDLDDMQKSQESKQKNSILEKAFQDNLNSINARFLSLQKLNRSQSLFLQSLLDYLPIRLWSKKQIGSYSQQNKKDIQERGYKISQIDDPPFTDLEKQALQSPGKIAVRNETHIDPNGKKRWEKHICIPMFDEANRVDGILGLIEDTTDFHALEEERNQLKENLLKASNFEDMSNVAGGLAHDFNNILAVVIGYRDLAETTLPKNAETARAEQYLEKMQHSLNNATDLVKRTYEHLKARKSDQEKTFAHFNVSLVFDEIEESLQATLPPNIKIIKNSSSDMTAYGNPTDFHRVMLNMGKNAILAMKDGGTLTYSCQKIDIPEKIVTAYSTIPAGSYLLISVEDTGSGMNPDVVKHIFTPYFTTRPPGEGMGIGLSVSLQLIKAANAYIDVKSIIGKGTTFKLYWPMTKTTEDEKHG</sequence>
<dbReference type="Proteomes" id="UP000184275">
    <property type="component" value="Unassembled WGS sequence"/>
</dbReference>
<keyword evidence="5 12" id="KW-0418">Kinase</keyword>
<evidence type="ECO:0000256" key="6">
    <source>
        <dbReference type="ARBA" id="ARBA00022840"/>
    </source>
</evidence>
<dbReference type="InterPro" id="IPR036890">
    <property type="entry name" value="HATPase_C_sf"/>
</dbReference>
<dbReference type="SUPFAM" id="SSF55785">
    <property type="entry name" value="PYP-like sensor domain (PAS domain)"/>
    <property type="match status" value="1"/>
</dbReference>
<dbReference type="PANTHER" id="PTHR43065">
    <property type="entry name" value="SENSOR HISTIDINE KINASE"/>
    <property type="match status" value="1"/>
</dbReference>
<evidence type="ECO:0000256" key="1">
    <source>
        <dbReference type="ARBA" id="ARBA00000085"/>
    </source>
</evidence>
<evidence type="ECO:0000256" key="7">
    <source>
        <dbReference type="ARBA" id="ARBA00023012"/>
    </source>
</evidence>
<proteinExistence type="predicted"/>
<dbReference type="GO" id="GO:0000155">
    <property type="term" value="F:phosphorelay sensor kinase activity"/>
    <property type="evidence" value="ECO:0007669"/>
    <property type="project" value="InterPro"/>
</dbReference>
<dbReference type="AlphaFoldDB" id="A0A1M6WB52"/>
<feature type="transmembrane region" description="Helical" evidence="9">
    <location>
        <begin position="12"/>
        <end position="31"/>
    </location>
</feature>
<accession>A0A1M6WB52</accession>